<evidence type="ECO:0000313" key="5">
    <source>
        <dbReference type="EMBL" id="GAA4331692.1"/>
    </source>
</evidence>
<evidence type="ECO:0000256" key="1">
    <source>
        <dbReference type="SAM" id="MobiDB-lite"/>
    </source>
</evidence>
<feature type="region of interest" description="Disordered" evidence="1">
    <location>
        <begin position="45"/>
        <end position="66"/>
    </location>
</feature>
<organism evidence="5 6">
    <name type="scientific">Flaviaesturariibacter amylovorans</name>
    <dbReference type="NCBI Taxonomy" id="1084520"/>
    <lineage>
        <taxon>Bacteria</taxon>
        <taxon>Pseudomonadati</taxon>
        <taxon>Bacteroidota</taxon>
        <taxon>Chitinophagia</taxon>
        <taxon>Chitinophagales</taxon>
        <taxon>Chitinophagaceae</taxon>
        <taxon>Flaviaestuariibacter</taxon>
    </lineage>
</organism>
<keyword evidence="2" id="KW-0472">Membrane</keyword>
<sequence length="280" mass="31661">MNKRFVPLSLVLLLVSLLGAAPRLHAQDDAMSDTLQLDTVVVEEGLLSNSEDDEEETTTYTVETEDEDAKFRPGTLAATDSGAVQARRVPDDRVRALRADDAFWYLGVRPKQPKQEAPRSSRTSSPGFFSDRWISYILWTLVGIGILAAIIAFLSAVDASPFRRRKEVLDADSEPSEEDLFSFDFDAAIRDAAAAENYRLAIRLMYLQLLRVMAERNVLQYRQERTNSAYVSQLYGTPYHADFLRATRYYEYAWYGQLPVSATAYAAVRTQIDHLKNRVA</sequence>
<evidence type="ECO:0000259" key="4">
    <source>
        <dbReference type="Pfam" id="PF13559"/>
    </source>
</evidence>
<keyword evidence="2" id="KW-1133">Transmembrane helix</keyword>
<dbReference type="EMBL" id="BAABGY010000007">
    <property type="protein sequence ID" value="GAA4331692.1"/>
    <property type="molecule type" value="Genomic_DNA"/>
</dbReference>
<feature type="signal peptide" evidence="3">
    <location>
        <begin position="1"/>
        <end position="26"/>
    </location>
</feature>
<evidence type="ECO:0000256" key="3">
    <source>
        <dbReference type="SAM" id="SignalP"/>
    </source>
</evidence>
<keyword evidence="2" id="KW-0812">Transmembrane</keyword>
<comment type="caution">
    <text evidence="5">The sequence shown here is derived from an EMBL/GenBank/DDBJ whole genome shotgun (WGS) entry which is preliminary data.</text>
</comment>
<dbReference type="Pfam" id="PF13559">
    <property type="entry name" value="DUF4129"/>
    <property type="match status" value="1"/>
</dbReference>
<evidence type="ECO:0000313" key="6">
    <source>
        <dbReference type="Proteomes" id="UP001501725"/>
    </source>
</evidence>
<evidence type="ECO:0000256" key="2">
    <source>
        <dbReference type="SAM" id="Phobius"/>
    </source>
</evidence>
<feature type="chain" id="PRO_5047358770" description="Protein-glutamine gamma-glutamyltransferase-like C-terminal domain-containing protein" evidence="3">
    <location>
        <begin position="27"/>
        <end position="280"/>
    </location>
</feature>
<dbReference type="RefSeq" id="WP_345255944.1">
    <property type="nucleotide sequence ID" value="NZ_BAABGY010000007.1"/>
</dbReference>
<protein>
    <recommendedName>
        <fullName evidence="4">Protein-glutamine gamma-glutamyltransferase-like C-terminal domain-containing protein</fullName>
    </recommendedName>
</protein>
<name>A0ABP8GZ39_9BACT</name>
<proteinExistence type="predicted"/>
<keyword evidence="3" id="KW-0732">Signal</keyword>
<gene>
    <name evidence="5" type="ORF">GCM10023184_23790</name>
</gene>
<feature type="compositionally biased region" description="Acidic residues" evidence="1">
    <location>
        <begin position="50"/>
        <end position="66"/>
    </location>
</feature>
<dbReference type="Proteomes" id="UP001501725">
    <property type="component" value="Unassembled WGS sequence"/>
</dbReference>
<keyword evidence="6" id="KW-1185">Reference proteome</keyword>
<feature type="transmembrane region" description="Helical" evidence="2">
    <location>
        <begin position="133"/>
        <end position="157"/>
    </location>
</feature>
<feature type="domain" description="Protein-glutamine gamma-glutamyltransferase-like C-terminal" evidence="4">
    <location>
        <begin position="206"/>
        <end position="270"/>
    </location>
</feature>
<reference evidence="6" key="1">
    <citation type="journal article" date="2019" name="Int. J. Syst. Evol. Microbiol.">
        <title>The Global Catalogue of Microorganisms (GCM) 10K type strain sequencing project: providing services to taxonomists for standard genome sequencing and annotation.</title>
        <authorList>
            <consortium name="The Broad Institute Genomics Platform"/>
            <consortium name="The Broad Institute Genome Sequencing Center for Infectious Disease"/>
            <person name="Wu L."/>
            <person name="Ma J."/>
        </authorList>
    </citation>
    <scope>NUCLEOTIDE SEQUENCE [LARGE SCALE GENOMIC DNA]</scope>
    <source>
        <strain evidence="6">JCM 17919</strain>
    </source>
</reference>
<dbReference type="InterPro" id="IPR025403">
    <property type="entry name" value="TgpA-like_C"/>
</dbReference>
<accession>A0ABP8GZ39</accession>